<proteinExistence type="predicted"/>
<dbReference type="Proteomes" id="UP000028073">
    <property type="component" value="Unassembled WGS sequence"/>
</dbReference>
<reference evidence="1 2" key="1">
    <citation type="submission" date="2014-06" db="EMBL/GenBank/DDBJ databases">
        <title>Whole Genome Sequences of Three Symbiotic Endozoicomonas Bacteria.</title>
        <authorList>
            <person name="Neave M.J."/>
            <person name="Apprill A."/>
            <person name="Voolstra C.R."/>
        </authorList>
    </citation>
    <scope>NUCLEOTIDE SEQUENCE [LARGE SCALE GENOMIC DNA]</scope>
    <source>
        <strain evidence="1 2">DSM 25634</strain>
    </source>
</reference>
<keyword evidence="2" id="KW-1185">Reference proteome</keyword>
<protein>
    <submittedName>
        <fullName evidence="1">Uncharacterized protein</fullName>
    </submittedName>
</protein>
<dbReference type="AlphaFoldDB" id="A0A081NMY5"/>
<dbReference type="EMBL" id="JOKH01000001">
    <property type="protein sequence ID" value="KEQ19808.1"/>
    <property type="molecule type" value="Genomic_DNA"/>
</dbReference>
<dbReference type="OrthoDB" id="6200253at2"/>
<dbReference type="RefSeq" id="WP_034833867.1">
    <property type="nucleotide sequence ID" value="NZ_JOKH01000001.1"/>
</dbReference>
<evidence type="ECO:0000313" key="1">
    <source>
        <dbReference type="EMBL" id="KEQ19808.1"/>
    </source>
</evidence>
<name>A0A081NMY5_9GAMM</name>
<sequence>MLDAEPVTVRDGHYQKVSDYYQDALALSRTDDKATSLEPDKQTGRLRAREVTLSSYLTTRLSFSPPMAEVSKAINQMTVAAAEWEQKLQMPVSVDQFKVADSYDPTPETLSRHLEGLLNQKASQYLRLSERLLGRLKACGEHPDSNWRNTNKQFEAIEQEFFDGYRRLVSLCLVSLCSSDLEVMNKEFHEFLDLSIVSAQDHLEKLPVSRVVKQQLLDALYQRMQLFIDLMQSYCFLTEGQAGKLKVAEPRVVKLPAPGFAFKELRTYRTPESGPFYMELQEGQSCSRHAANAFFGGPLVMQPVSHEPLPMDVVLPDMKQILSRLENKEMFGQPMPVAGGQFLMSRELAAALDKLKYDRVMLVSGINSHYVCFRRDIQGQWYKLESVAYEKGEQELISPGRYLLERIYNQQDLQNLEDGDAQVDIIHLEGENLPGRVFQF</sequence>
<organism evidence="1 2">
    <name type="scientific">Endozoicomonas numazuensis</name>
    <dbReference type="NCBI Taxonomy" id="1137799"/>
    <lineage>
        <taxon>Bacteria</taxon>
        <taxon>Pseudomonadati</taxon>
        <taxon>Pseudomonadota</taxon>
        <taxon>Gammaproteobacteria</taxon>
        <taxon>Oceanospirillales</taxon>
        <taxon>Endozoicomonadaceae</taxon>
        <taxon>Endozoicomonas</taxon>
    </lineage>
</organism>
<accession>A0A081NMY5</accession>
<comment type="caution">
    <text evidence="1">The sequence shown here is derived from an EMBL/GenBank/DDBJ whole genome shotgun (WGS) entry which is preliminary data.</text>
</comment>
<gene>
    <name evidence="1" type="ORF">GZ78_08100</name>
</gene>
<evidence type="ECO:0000313" key="2">
    <source>
        <dbReference type="Proteomes" id="UP000028073"/>
    </source>
</evidence>